<feature type="non-terminal residue" evidence="1">
    <location>
        <position position="78"/>
    </location>
</feature>
<dbReference type="Proteomes" id="UP000050509">
    <property type="component" value="Unassembled WGS sequence"/>
</dbReference>
<organism evidence="1 2">
    <name type="scientific">Kouleothrix aurantiaca</name>
    <dbReference type="NCBI Taxonomy" id="186479"/>
    <lineage>
        <taxon>Bacteria</taxon>
        <taxon>Bacillati</taxon>
        <taxon>Chloroflexota</taxon>
        <taxon>Chloroflexia</taxon>
        <taxon>Chloroflexales</taxon>
        <taxon>Roseiflexineae</taxon>
        <taxon>Roseiflexaceae</taxon>
        <taxon>Kouleothrix</taxon>
    </lineage>
</organism>
<dbReference type="SUPFAM" id="SSF88946">
    <property type="entry name" value="Sigma2 domain of RNA polymerase sigma factors"/>
    <property type="match status" value="1"/>
</dbReference>
<name>A0A0P9DJP4_9CHLR</name>
<dbReference type="Gene3D" id="1.10.1740.10">
    <property type="match status" value="1"/>
</dbReference>
<gene>
    <name evidence="1" type="ORF">SE17_29295</name>
</gene>
<dbReference type="GO" id="GO:0006352">
    <property type="term" value="P:DNA-templated transcription initiation"/>
    <property type="evidence" value="ECO:0007669"/>
    <property type="project" value="InterPro"/>
</dbReference>
<evidence type="ECO:0000313" key="2">
    <source>
        <dbReference type="Proteomes" id="UP000050509"/>
    </source>
</evidence>
<proteinExistence type="predicted"/>
<keyword evidence="2" id="KW-1185">Reference proteome</keyword>
<evidence type="ECO:0000313" key="1">
    <source>
        <dbReference type="EMBL" id="KPV50032.1"/>
    </source>
</evidence>
<comment type="caution">
    <text evidence="1">The sequence shown here is derived from an EMBL/GenBank/DDBJ whole genome shotgun (WGS) entry which is preliminary data.</text>
</comment>
<dbReference type="InterPro" id="IPR013325">
    <property type="entry name" value="RNA_pol_sigma_r2"/>
</dbReference>
<dbReference type="EMBL" id="LJCR01001617">
    <property type="protein sequence ID" value="KPV50032.1"/>
    <property type="molecule type" value="Genomic_DNA"/>
</dbReference>
<sequence length="78" mass="8634">MDSGRDFPDSSAFTRRRPALASMALSHDTWPDAELIAQIAQHNGRALDLLYTRYCKLVYSLALGIAHTPAMAEDVVQD</sequence>
<evidence type="ECO:0008006" key="3">
    <source>
        <dbReference type="Google" id="ProtNLM"/>
    </source>
</evidence>
<dbReference type="GO" id="GO:0003700">
    <property type="term" value="F:DNA-binding transcription factor activity"/>
    <property type="evidence" value="ECO:0007669"/>
    <property type="project" value="InterPro"/>
</dbReference>
<reference evidence="1 2" key="1">
    <citation type="submission" date="2015-09" db="EMBL/GenBank/DDBJ databases">
        <title>Draft genome sequence of Kouleothrix aurantiaca JCM 19913.</title>
        <authorList>
            <person name="Hemp J."/>
        </authorList>
    </citation>
    <scope>NUCLEOTIDE SEQUENCE [LARGE SCALE GENOMIC DNA]</scope>
    <source>
        <strain evidence="1 2">COM-B</strain>
    </source>
</reference>
<dbReference type="AlphaFoldDB" id="A0A0P9DJP4"/>
<accession>A0A0P9DJP4</accession>
<protein>
    <recommendedName>
        <fullName evidence="3">RNA polymerase sigma-70 region 2 domain-containing protein</fullName>
    </recommendedName>
</protein>